<evidence type="ECO:0000259" key="11">
    <source>
        <dbReference type="Pfam" id="PF00593"/>
    </source>
</evidence>
<dbReference type="PANTHER" id="PTHR47234:SF3">
    <property type="entry name" value="SECRETIN_TONB SHORT N-TERMINAL DOMAIN-CONTAINING PROTEIN"/>
    <property type="match status" value="1"/>
</dbReference>
<sequence>MAQAQSVQAQAEGAATQASDIVVTGSRVATAVNAPTPVTTVDTEQLAASSPTTIADALNQLPAFANSQAPTKGGSSLYGGNFLNLRSLGPGRSLILLDGQRLPTTSPAGSPVGFVNVDWIPAALVKQVDTVTGGASAAYGSDAVAGVVNFVLDHDFEGLKGEAQYGITSRGDNQNYKFGLSGGGSFADGRGHVLFSFEHAKSDELNGDPKNRPGKAPRDWARSGRGLIPNPNAGPGQPAYITIPDLRVSAFPLGGVVLSGAAFGTTFTPDGASAPYDFGTNVSGAVASGGGGYSPAPGIPLANGLTRTSAYGRVSYEFSEHATLYATLMYSRGNNAAGIGHAFTALISPSLSLSVDNAYLPDDVRTKMLANGEQAVIIGKRFDQLRAEQNNTAERMSLGGDGEIAGNWKWQAHVQRGRVTSETILDGNFDTINFAKAIDAVRAPDGTIVCRSTLTSPTDGCVPYNLLGDRPLTTEQRAYFQPTQEYRGKGSQVTAEASVSGPLFSTRAGEVSIAAGVGYRKEKLKQFTNQLAGLTNPFTGLPGAWAFLNQPALAGSFDVKEAFAEAQVPLLSDLPAVRSLDLNFAVRYSDYSTSGGQTTWKAGAVWSPVEGVRFRASKSRDARAPSVTELFSPSSSGFAIVRDPQNGNQSVPAIPVQSGNAQLMPEVGKTFTAGVVLQPSFVPGFAASIDYYRVKITNVISTLNPQQTVDQCAAGSAALCDLVTRDPTTNAIVSIRTPFLNLSSLRTSGIDFDVSYRRNVNFGSQGGILNLRLFATYVHDLVTEAPGSPAFDLAGDVGFGNEGVPHWTGLGSISYETGPWAFQLQEHYVGGGTVSNALLSVRPGSKNEVKANWWTDLTIRRSIGTFELYGTVANLFDQDPRSVATASISGPTNYRLYDTLGRRFVAGARFKF</sequence>
<evidence type="ECO:0000256" key="7">
    <source>
        <dbReference type="ARBA" id="ARBA00023237"/>
    </source>
</evidence>
<keyword evidence="13" id="KW-0675">Receptor</keyword>
<comment type="caution">
    <text evidence="13">The sequence shown here is derived from an EMBL/GenBank/DDBJ whole genome shotgun (WGS) entry which is preliminary data.</text>
</comment>
<dbReference type="InterPro" id="IPR036942">
    <property type="entry name" value="Beta-barrel_TonB_sf"/>
</dbReference>
<evidence type="ECO:0000256" key="3">
    <source>
        <dbReference type="ARBA" id="ARBA00022452"/>
    </source>
</evidence>
<dbReference type="Proteomes" id="UP001203512">
    <property type="component" value="Unassembled WGS sequence"/>
</dbReference>
<evidence type="ECO:0000256" key="8">
    <source>
        <dbReference type="PROSITE-ProRule" id="PRU01360"/>
    </source>
</evidence>
<keyword evidence="14" id="KW-1185">Reference proteome</keyword>
<evidence type="ECO:0000256" key="1">
    <source>
        <dbReference type="ARBA" id="ARBA00004571"/>
    </source>
</evidence>
<comment type="subcellular location">
    <subcellularLocation>
        <location evidence="1 8">Cell outer membrane</location>
        <topology evidence="1 8">Multi-pass membrane protein</topology>
    </subcellularLocation>
</comment>
<evidence type="ECO:0000256" key="2">
    <source>
        <dbReference type="ARBA" id="ARBA00022448"/>
    </source>
</evidence>
<evidence type="ECO:0000256" key="9">
    <source>
        <dbReference type="RuleBase" id="RU003357"/>
    </source>
</evidence>
<proteinExistence type="inferred from homology"/>
<feature type="compositionally biased region" description="Basic and acidic residues" evidence="10">
    <location>
        <begin position="202"/>
        <end position="222"/>
    </location>
</feature>
<dbReference type="Pfam" id="PF07715">
    <property type="entry name" value="Plug"/>
    <property type="match status" value="1"/>
</dbReference>
<keyword evidence="5 9" id="KW-0798">TonB box</keyword>
<feature type="domain" description="TonB-dependent receptor-like beta-barrel" evidence="11">
    <location>
        <begin position="352"/>
        <end position="875"/>
    </location>
</feature>
<dbReference type="Gene3D" id="2.40.170.20">
    <property type="entry name" value="TonB-dependent receptor, beta-barrel domain"/>
    <property type="match status" value="1"/>
</dbReference>
<evidence type="ECO:0000259" key="12">
    <source>
        <dbReference type="Pfam" id="PF07715"/>
    </source>
</evidence>
<dbReference type="InterPro" id="IPR039426">
    <property type="entry name" value="TonB-dep_rcpt-like"/>
</dbReference>
<evidence type="ECO:0000256" key="4">
    <source>
        <dbReference type="ARBA" id="ARBA00022692"/>
    </source>
</evidence>
<accession>A0ABT0DUL8</accession>
<comment type="similarity">
    <text evidence="8 9">Belongs to the TonB-dependent receptor family.</text>
</comment>
<evidence type="ECO:0000256" key="10">
    <source>
        <dbReference type="SAM" id="MobiDB-lite"/>
    </source>
</evidence>
<dbReference type="EMBL" id="JALKHS010000006">
    <property type="protein sequence ID" value="MCK0530812.1"/>
    <property type="molecule type" value="Genomic_DNA"/>
</dbReference>
<organism evidence="13 14">
    <name type="scientific">Sphingobium agri</name>
    <dbReference type="NCBI Taxonomy" id="2933566"/>
    <lineage>
        <taxon>Bacteria</taxon>
        <taxon>Pseudomonadati</taxon>
        <taxon>Pseudomonadota</taxon>
        <taxon>Alphaproteobacteria</taxon>
        <taxon>Sphingomonadales</taxon>
        <taxon>Sphingomonadaceae</taxon>
        <taxon>Sphingobium</taxon>
    </lineage>
</organism>
<dbReference type="Gene3D" id="2.170.130.10">
    <property type="entry name" value="TonB-dependent receptor, plug domain"/>
    <property type="match status" value="1"/>
</dbReference>
<feature type="region of interest" description="Disordered" evidence="10">
    <location>
        <begin position="202"/>
        <end position="234"/>
    </location>
</feature>
<feature type="domain" description="TonB-dependent receptor plug" evidence="12">
    <location>
        <begin position="33"/>
        <end position="147"/>
    </location>
</feature>
<dbReference type="PANTHER" id="PTHR47234">
    <property type="match status" value="1"/>
</dbReference>
<evidence type="ECO:0000313" key="14">
    <source>
        <dbReference type="Proteomes" id="UP001203512"/>
    </source>
</evidence>
<protein>
    <submittedName>
        <fullName evidence="13">TonB-dependent receptor</fullName>
    </submittedName>
</protein>
<dbReference type="InterPro" id="IPR000531">
    <property type="entry name" value="Beta-barrel_TonB"/>
</dbReference>
<dbReference type="InterPro" id="IPR037066">
    <property type="entry name" value="Plug_dom_sf"/>
</dbReference>
<evidence type="ECO:0000256" key="5">
    <source>
        <dbReference type="ARBA" id="ARBA00023077"/>
    </source>
</evidence>
<dbReference type="RefSeq" id="WP_247230422.1">
    <property type="nucleotide sequence ID" value="NZ_JALKHS010000006.1"/>
</dbReference>
<reference evidence="13 14" key="1">
    <citation type="submission" date="2022-04" db="EMBL/GenBank/DDBJ databases">
        <authorList>
            <person name="Huq M.A."/>
        </authorList>
    </citation>
    <scope>NUCLEOTIDE SEQUENCE [LARGE SCALE GENOMIC DNA]</scope>
    <source>
        <strain evidence="13 14">MAH-33</strain>
    </source>
</reference>
<dbReference type="InterPro" id="IPR012910">
    <property type="entry name" value="Plug_dom"/>
</dbReference>
<keyword evidence="6 8" id="KW-0472">Membrane</keyword>
<gene>
    <name evidence="13" type="ORF">MU848_04345</name>
</gene>
<keyword evidence="3 8" id="KW-1134">Transmembrane beta strand</keyword>
<keyword evidence="7 8" id="KW-0998">Cell outer membrane</keyword>
<keyword evidence="2 8" id="KW-0813">Transport</keyword>
<dbReference type="PROSITE" id="PS52016">
    <property type="entry name" value="TONB_DEPENDENT_REC_3"/>
    <property type="match status" value="1"/>
</dbReference>
<dbReference type="SUPFAM" id="SSF56935">
    <property type="entry name" value="Porins"/>
    <property type="match status" value="1"/>
</dbReference>
<evidence type="ECO:0000256" key="6">
    <source>
        <dbReference type="ARBA" id="ARBA00023136"/>
    </source>
</evidence>
<name>A0ABT0DUL8_9SPHN</name>
<dbReference type="Pfam" id="PF00593">
    <property type="entry name" value="TonB_dep_Rec_b-barrel"/>
    <property type="match status" value="1"/>
</dbReference>
<evidence type="ECO:0000313" key="13">
    <source>
        <dbReference type="EMBL" id="MCK0530812.1"/>
    </source>
</evidence>
<keyword evidence="4 8" id="KW-0812">Transmembrane</keyword>